<keyword evidence="3" id="KW-1185">Reference proteome</keyword>
<reference evidence="2 3" key="1">
    <citation type="submission" date="2023-08" db="EMBL/GenBank/DDBJ databases">
        <title>Black Yeasts Isolated from many extreme environments.</title>
        <authorList>
            <person name="Coleine C."/>
            <person name="Stajich J.E."/>
            <person name="Selbmann L."/>
        </authorList>
    </citation>
    <scope>NUCLEOTIDE SEQUENCE [LARGE SCALE GENOMIC DNA]</scope>
    <source>
        <strain evidence="2 3">CCFEE 5792</strain>
    </source>
</reference>
<evidence type="ECO:0000313" key="2">
    <source>
        <dbReference type="EMBL" id="KAK5046092.1"/>
    </source>
</evidence>
<comment type="caution">
    <text evidence="2">The sequence shown here is derived from an EMBL/GenBank/DDBJ whole genome shotgun (WGS) entry which is preliminary data.</text>
</comment>
<name>A0AAV9MZS6_9EURO</name>
<accession>A0AAV9MZS6</accession>
<evidence type="ECO:0000313" key="3">
    <source>
        <dbReference type="Proteomes" id="UP001358417"/>
    </source>
</evidence>
<feature type="region of interest" description="Disordered" evidence="1">
    <location>
        <begin position="26"/>
        <end position="88"/>
    </location>
</feature>
<sequence length="111" mass="12216">MSYLARTFTPLRTVSRSVASRPVATFHTSSTCRALSEADHDNKDHPERASNIERHKSDSVDKAKTGKGEWKPELASSSEQAINGDKENKTIEQMQKESAKKAEEGKNPSGS</sequence>
<evidence type="ECO:0000256" key="1">
    <source>
        <dbReference type="SAM" id="MobiDB-lite"/>
    </source>
</evidence>
<dbReference type="RefSeq" id="XP_064701691.1">
    <property type="nucleotide sequence ID" value="XM_064852094.1"/>
</dbReference>
<protein>
    <submittedName>
        <fullName evidence="2">Uncharacterized protein</fullName>
    </submittedName>
</protein>
<organism evidence="2 3">
    <name type="scientific">Exophiala bonariae</name>
    <dbReference type="NCBI Taxonomy" id="1690606"/>
    <lineage>
        <taxon>Eukaryota</taxon>
        <taxon>Fungi</taxon>
        <taxon>Dikarya</taxon>
        <taxon>Ascomycota</taxon>
        <taxon>Pezizomycotina</taxon>
        <taxon>Eurotiomycetes</taxon>
        <taxon>Chaetothyriomycetidae</taxon>
        <taxon>Chaetothyriales</taxon>
        <taxon>Herpotrichiellaceae</taxon>
        <taxon>Exophiala</taxon>
    </lineage>
</organism>
<proteinExistence type="predicted"/>
<gene>
    <name evidence="2" type="ORF">LTR84_008549</name>
</gene>
<feature type="compositionally biased region" description="Basic and acidic residues" evidence="1">
    <location>
        <begin position="36"/>
        <end position="72"/>
    </location>
</feature>
<dbReference type="GeneID" id="89976712"/>
<dbReference type="Proteomes" id="UP001358417">
    <property type="component" value="Unassembled WGS sequence"/>
</dbReference>
<dbReference type="EMBL" id="JAVRRD010000032">
    <property type="protein sequence ID" value="KAK5046092.1"/>
    <property type="molecule type" value="Genomic_DNA"/>
</dbReference>
<dbReference type="AlphaFoldDB" id="A0AAV9MZS6"/>